<sequence>MSPANFDLNLLRVFEALVSESHVTRASERLFLSQSATSHALNRLREQLNDPILIRCGSGLQPTPRALSMLADVRHILRRVDNTLNQPTEFDPTTSERHFTLAVTDFFEAVMFPTLMQQLADSAPGVVINLEMIGPAASMQDLEDGRVDMVVGIDSSVSLPAHLMREPWLSERPACLAGSRFTDIPDSLTLRQYLALPHVTMLDQTDSSTTGIDRWLAGRKQKRQHCAQMINYLAAARLVSQRRALLTLPQRMAELFCDWLPVTMVKAPAAIPSWDMSLVVHPLQQQDSGIRWLKDKIKAC</sequence>
<dbReference type="PANTHER" id="PTHR30118:SF15">
    <property type="entry name" value="TRANSCRIPTIONAL REGULATORY PROTEIN"/>
    <property type="match status" value="1"/>
</dbReference>
<dbReference type="Pfam" id="PF00126">
    <property type="entry name" value="HTH_1"/>
    <property type="match status" value="1"/>
</dbReference>
<dbReference type="InterPro" id="IPR005119">
    <property type="entry name" value="LysR_subst-bd"/>
</dbReference>
<evidence type="ECO:0000256" key="4">
    <source>
        <dbReference type="ARBA" id="ARBA00023163"/>
    </source>
</evidence>
<comment type="caution">
    <text evidence="6">The sequence shown here is derived from an EMBL/GenBank/DDBJ whole genome shotgun (WGS) entry which is preliminary data.</text>
</comment>
<organism evidence="6 7">
    <name type="scientific">Thalassolituus marinus</name>
    <dbReference type="NCBI Taxonomy" id="671053"/>
    <lineage>
        <taxon>Bacteria</taxon>
        <taxon>Pseudomonadati</taxon>
        <taxon>Pseudomonadota</taxon>
        <taxon>Gammaproteobacteria</taxon>
        <taxon>Oceanospirillales</taxon>
        <taxon>Oceanospirillaceae</taxon>
        <taxon>Thalassolituus</taxon>
    </lineage>
</organism>
<dbReference type="InterPro" id="IPR050389">
    <property type="entry name" value="LysR-type_TF"/>
</dbReference>
<feature type="domain" description="HTH lysR-type" evidence="5">
    <location>
        <begin position="6"/>
        <end position="63"/>
    </location>
</feature>
<dbReference type="CDD" id="cd08417">
    <property type="entry name" value="PBP2_Nitroaromatics_like"/>
    <property type="match status" value="1"/>
</dbReference>
<proteinExistence type="inferred from homology"/>
<comment type="similarity">
    <text evidence="1">Belongs to the LysR transcriptional regulatory family.</text>
</comment>
<accession>A0ABS7ZP95</accession>
<keyword evidence="2" id="KW-0805">Transcription regulation</keyword>
<evidence type="ECO:0000256" key="1">
    <source>
        <dbReference type="ARBA" id="ARBA00009437"/>
    </source>
</evidence>
<dbReference type="InterPro" id="IPR037402">
    <property type="entry name" value="YidZ_PBP2"/>
</dbReference>
<dbReference type="SUPFAM" id="SSF53850">
    <property type="entry name" value="Periplasmic binding protein-like II"/>
    <property type="match status" value="1"/>
</dbReference>
<dbReference type="RefSeq" id="WP_225673589.1">
    <property type="nucleotide sequence ID" value="NZ_JAEDAH010000041.1"/>
</dbReference>
<evidence type="ECO:0000313" key="6">
    <source>
        <dbReference type="EMBL" id="MCA6063516.1"/>
    </source>
</evidence>
<keyword evidence="3" id="KW-0238">DNA-binding</keyword>
<keyword evidence="4" id="KW-0804">Transcription</keyword>
<dbReference type="Gene3D" id="3.40.190.10">
    <property type="entry name" value="Periplasmic binding protein-like II"/>
    <property type="match status" value="2"/>
</dbReference>
<dbReference type="Proteomes" id="UP000714380">
    <property type="component" value="Unassembled WGS sequence"/>
</dbReference>
<evidence type="ECO:0000256" key="2">
    <source>
        <dbReference type="ARBA" id="ARBA00023015"/>
    </source>
</evidence>
<dbReference type="PANTHER" id="PTHR30118">
    <property type="entry name" value="HTH-TYPE TRANSCRIPTIONAL REGULATOR LEUO-RELATED"/>
    <property type="match status" value="1"/>
</dbReference>
<evidence type="ECO:0000259" key="5">
    <source>
        <dbReference type="PROSITE" id="PS50931"/>
    </source>
</evidence>
<protein>
    <submittedName>
        <fullName evidence="6">LysR family transcriptional regulator</fullName>
    </submittedName>
</protein>
<dbReference type="InterPro" id="IPR036388">
    <property type="entry name" value="WH-like_DNA-bd_sf"/>
</dbReference>
<evidence type="ECO:0000313" key="7">
    <source>
        <dbReference type="Proteomes" id="UP000714380"/>
    </source>
</evidence>
<reference evidence="6 7" key="1">
    <citation type="submission" date="2020-12" db="EMBL/GenBank/DDBJ databases">
        <title>Novel Thalassolituus-related marine hydrocarbonoclastic bacteria mediated algae-derived hydrocarbons mineralization in twilight zone of the northern South China Sea.</title>
        <authorList>
            <person name="Dong C."/>
        </authorList>
    </citation>
    <scope>NUCLEOTIDE SEQUENCE [LARGE SCALE GENOMIC DNA]</scope>
    <source>
        <strain evidence="6 7">IMCC1826</strain>
    </source>
</reference>
<dbReference type="PROSITE" id="PS50931">
    <property type="entry name" value="HTH_LYSR"/>
    <property type="match status" value="1"/>
</dbReference>
<dbReference type="InterPro" id="IPR000847">
    <property type="entry name" value="LysR_HTH_N"/>
</dbReference>
<dbReference type="Gene3D" id="1.10.10.10">
    <property type="entry name" value="Winged helix-like DNA-binding domain superfamily/Winged helix DNA-binding domain"/>
    <property type="match status" value="1"/>
</dbReference>
<dbReference type="EMBL" id="JAEDAH010000041">
    <property type="protein sequence ID" value="MCA6063516.1"/>
    <property type="molecule type" value="Genomic_DNA"/>
</dbReference>
<dbReference type="InterPro" id="IPR036390">
    <property type="entry name" value="WH_DNA-bd_sf"/>
</dbReference>
<gene>
    <name evidence="6" type="ORF">I9W95_07835</name>
</gene>
<name>A0ABS7ZP95_9GAMM</name>
<evidence type="ECO:0000256" key="3">
    <source>
        <dbReference type="ARBA" id="ARBA00023125"/>
    </source>
</evidence>
<dbReference type="SUPFAM" id="SSF46785">
    <property type="entry name" value="Winged helix' DNA-binding domain"/>
    <property type="match status" value="1"/>
</dbReference>
<dbReference type="Pfam" id="PF03466">
    <property type="entry name" value="LysR_substrate"/>
    <property type="match status" value="1"/>
</dbReference>
<keyword evidence="7" id="KW-1185">Reference proteome</keyword>